<feature type="compositionally biased region" description="Basic and acidic residues" evidence="2">
    <location>
        <begin position="139"/>
        <end position="149"/>
    </location>
</feature>
<proteinExistence type="predicted"/>
<dbReference type="Proteomes" id="UP000005240">
    <property type="component" value="Unassembled WGS sequence"/>
</dbReference>
<reference evidence="4" key="4">
    <citation type="submission" date="2025-05" db="UniProtKB">
        <authorList>
            <consortium name="EnsemblFungi"/>
        </authorList>
    </citation>
    <scope>IDENTIFICATION</scope>
    <source>
        <strain evidence="4">isolate 1-1 / race 1 (BBBD)</strain>
    </source>
</reference>
<reference evidence="3" key="1">
    <citation type="submission" date="2009-11" db="EMBL/GenBank/DDBJ databases">
        <authorList>
            <consortium name="The Broad Institute Genome Sequencing Platform"/>
            <person name="Ward D."/>
            <person name="Feldgarden M."/>
            <person name="Earl A."/>
            <person name="Young S.K."/>
            <person name="Zeng Q."/>
            <person name="Koehrsen M."/>
            <person name="Alvarado L."/>
            <person name="Berlin A."/>
            <person name="Bochicchio J."/>
            <person name="Borenstein D."/>
            <person name="Chapman S.B."/>
            <person name="Chen Z."/>
            <person name="Engels R."/>
            <person name="Freedman E."/>
            <person name="Gellesch M."/>
            <person name="Goldberg J."/>
            <person name="Griggs A."/>
            <person name="Gujja S."/>
            <person name="Heilman E."/>
            <person name="Heiman D."/>
            <person name="Hepburn T."/>
            <person name="Howarth C."/>
            <person name="Jen D."/>
            <person name="Larson L."/>
            <person name="Lewis B."/>
            <person name="Mehta T."/>
            <person name="Park D."/>
            <person name="Pearson M."/>
            <person name="Roberts A."/>
            <person name="Saif S."/>
            <person name="Shea T."/>
            <person name="Shenoy N."/>
            <person name="Sisk P."/>
            <person name="Stolte C."/>
            <person name="Sykes S."/>
            <person name="Thomson T."/>
            <person name="Walk T."/>
            <person name="White J."/>
            <person name="Yandava C."/>
            <person name="Izard J."/>
            <person name="Baranova O.V."/>
            <person name="Blanton J.M."/>
            <person name="Tanner A.C."/>
            <person name="Dewhirst F.E."/>
            <person name="Haas B."/>
            <person name="Nusbaum C."/>
            <person name="Birren B."/>
        </authorList>
    </citation>
    <scope>NUCLEOTIDE SEQUENCE [LARGE SCALE GENOMIC DNA]</scope>
    <source>
        <strain evidence="3">1-1 BBBD Race 1</strain>
    </source>
</reference>
<dbReference type="EMBL" id="ADAS02000172">
    <property type="protein sequence ID" value="OAV88498.1"/>
    <property type="molecule type" value="Genomic_DNA"/>
</dbReference>
<feature type="region of interest" description="Disordered" evidence="2">
    <location>
        <begin position="157"/>
        <end position="176"/>
    </location>
</feature>
<evidence type="ECO:0000256" key="1">
    <source>
        <dbReference type="SAM" id="Coils"/>
    </source>
</evidence>
<name>A0A180G7F6_PUCT1</name>
<dbReference type="VEuPathDB" id="FungiDB:PTTG_29010"/>
<dbReference type="AlphaFoldDB" id="A0A180G7F6"/>
<reference evidence="4 5" key="3">
    <citation type="journal article" date="2017" name="G3 (Bethesda)">
        <title>Comparative analysis highlights variable genome content of wheat rusts and divergence of the mating loci.</title>
        <authorList>
            <person name="Cuomo C.A."/>
            <person name="Bakkeren G."/>
            <person name="Khalil H.B."/>
            <person name="Panwar V."/>
            <person name="Joly D."/>
            <person name="Linning R."/>
            <person name="Sakthikumar S."/>
            <person name="Song X."/>
            <person name="Adiconis X."/>
            <person name="Fan L."/>
            <person name="Goldberg J.M."/>
            <person name="Levin J.Z."/>
            <person name="Young S."/>
            <person name="Zeng Q."/>
            <person name="Anikster Y."/>
            <person name="Bruce M."/>
            <person name="Wang M."/>
            <person name="Yin C."/>
            <person name="McCallum B."/>
            <person name="Szabo L.J."/>
            <person name="Hulbert S."/>
            <person name="Chen X."/>
            <person name="Fellers J.P."/>
        </authorList>
    </citation>
    <scope>NUCLEOTIDE SEQUENCE</scope>
    <source>
        <strain evidence="4">isolate 1-1 / race 1 (BBBD)</strain>
        <strain evidence="5">Isolate 1-1 / race 1 (BBBD)</strain>
    </source>
</reference>
<organism evidence="3">
    <name type="scientific">Puccinia triticina (isolate 1-1 / race 1 (BBBD))</name>
    <name type="common">Brown leaf rust fungus</name>
    <dbReference type="NCBI Taxonomy" id="630390"/>
    <lineage>
        <taxon>Eukaryota</taxon>
        <taxon>Fungi</taxon>
        <taxon>Dikarya</taxon>
        <taxon>Basidiomycota</taxon>
        <taxon>Pucciniomycotina</taxon>
        <taxon>Pucciniomycetes</taxon>
        <taxon>Pucciniales</taxon>
        <taxon>Pucciniaceae</taxon>
        <taxon>Puccinia</taxon>
    </lineage>
</organism>
<evidence type="ECO:0000256" key="2">
    <source>
        <dbReference type="SAM" id="MobiDB-lite"/>
    </source>
</evidence>
<protein>
    <submittedName>
        <fullName evidence="3 4">Uncharacterized protein</fullName>
    </submittedName>
</protein>
<sequence>MDEFSRMLRLLEDRLEKLESLEQRLKRFLSSPSSSAAATRRPLICYYCHHKGHGTACCSVLQRDKEDDLIKQKGQNFFLPSGALIPFDPSRPIRSVVVLFQATSSSPDPVNHLPYRTSCGNLKRRYPPVAPPPPLSHAHVSDPTRKKGPEPTFLRVLSNFQPHPRRPIRKSPVPESNQSEAACLPCCTPSAQAVDSVLKKISKIISPGLLVSKPPRRKSPTSASVAIALPTAEKMNNWISLRCIKIGSQEVK</sequence>
<keyword evidence="5" id="KW-1185">Reference proteome</keyword>
<evidence type="ECO:0000313" key="3">
    <source>
        <dbReference type="EMBL" id="OAV88498.1"/>
    </source>
</evidence>
<keyword evidence="1" id="KW-0175">Coiled coil</keyword>
<gene>
    <name evidence="3" type="ORF">PTTG_29010</name>
</gene>
<accession>A0A180G7F6</accession>
<feature type="region of interest" description="Disordered" evidence="2">
    <location>
        <begin position="127"/>
        <end position="151"/>
    </location>
</feature>
<evidence type="ECO:0000313" key="5">
    <source>
        <dbReference type="Proteomes" id="UP000005240"/>
    </source>
</evidence>
<evidence type="ECO:0000313" key="4">
    <source>
        <dbReference type="EnsemblFungi" id="PTTG_29010-t43_1-p1"/>
    </source>
</evidence>
<dbReference type="OrthoDB" id="2519218at2759"/>
<dbReference type="EnsemblFungi" id="PTTG_29010-t43_1">
    <property type="protein sequence ID" value="PTTG_29010-t43_1-p1"/>
    <property type="gene ID" value="PTTG_29010"/>
</dbReference>
<feature type="non-terminal residue" evidence="3">
    <location>
        <position position="252"/>
    </location>
</feature>
<feature type="coiled-coil region" evidence="1">
    <location>
        <begin position="1"/>
        <end position="31"/>
    </location>
</feature>
<reference evidence="3" key="2">
    <citation type="submission" date="2016-05" db="EMBL/GenBank/DDBJ databases">
        <title>Comparative analysis highlights variable genome content of wheat rusts and divergence of the mating loci.</title>
        <authorList>
            <person name="Cuomo C.A."/>
            <person name="Bakkeren G."/>
            <person name="Szabo L."/>
            <person name="Khalil H."/>
            <person name="Joly D."/>
            <person name="Goldberg J."/>
            <person name="Young S."/>
            <person name="Zeng Q."/>
            <person name="Fellers J."/>
        </authorList>
    </citation>
    <scope>NUCLEOTIDE SEQUENCE [LARGE SCALE GENOMIC DNA]</scope>
    <source>
        <strain evidence="3">1-1 BBBD Race 1</strain>
    </source>
</reference>